<dbReference type="CDD" id="cd07040">
    <property type="entry name" value="HP"/>
    <property type="match status" value="1"/>
</dbReference>
<dbReference type="EMBL" id="PDLN01000008">
    <property type="protein sequence ID" value="RDW78015.1"/>
    <property type="molecule type" value="Genomic_DNA"/>
</dbReference>
<gene>
    <name evidence="1" type="ORF">BP5796_05867</name>
</gene>
<evidence type="ECO:0000313" key="1">
    <source>
        <dbReference type="EMBL" id="RDW78015.1"/>
    </source>
</evidence>
<protein>
    <recommendedName>
        <fullName evidence="3">Phosphoglycerate mutase family protein</fullName>
    </recommendedName>
</protein>
<organism evidence="1 2">
    <name type="scientific">Coleophoma crateriformis</name>
    <dbReference type="NCBI Taxonomy" id="565419"/>
    <lineage>
        <taxon>Eukaryota</taxon>
        <taxon>Fungi</taxon>
        <taxon>Dikarya</taxon>
        <taxon>Ascomycota</taxon>
        <taxon>Pezizomycotina</taxon>
        <taxon>Leotiomycetes</taxon>
        <taxon>Helotiales</taxon>
        <taxon>Dermateaceae</taxon>
        <taxon>Coleophoma</taxon>
    </lineage>
</organism>
<name>A0A3D8RVJ5_9HELO</name>
<sequence>MVAKPIIYLIRHGEKPPKKDGKDVDGLSSEGVKRADYLPQVFGKQSQYSIGYILAEHPEKVHLDGSRDRPYETVLPLSKALDLPIHKHISRDDVGDAAKKALAYQGPGNVLICWEHGELAKIAQALGVTGFTGRPDCKVVYPDDRFDLIWTVSEPYTEISQVASEDVPGLDGGAVKDWCVCEEKKSSA</sequence>
<dbReference type="AlphaFoldDB" id="A0A3D8RVJ5"/>
<evidence type="ECO:0008006" key="3">
    <source>
        <dbReference type="Google" id="ProtNLM"/>
    </source>
</evidence>
<proteinExistence type="predicted"/>
<comment type="caution">
    <text evidence="1">The sequence shown here is derived from an EMBL/GenBank/DDBJ whole genome shotgun (WGS) entry which is preliminary data.</text>
</comment>
<dbReference type="OrthoDB" id="425925at2759"/>
<keyword evidence="2" id="KW-1185">Reference proteome</keyword>
<dbReference type="Proteomes" id="UP000256328">
    <property type="component" value="Unassembled WGS sequence"/>
</dbReference>
<accession>A0A3D8RVJ5</accession>
<reference evidence="1 2" key="1">
    <citation type="journal article" date="2018" name="IMA Fungus">
        <title>IMA Genome-F 9: Draft genome sequence of Annulohypoxylon stygium, Aspergillus mulundensis, Berkeleyomyces basicola (syn. Thielaviopsis basicola), Ceratocystis smalleyi, two Cercospora beticola strains, Coleophoma cylindrospora, Fusarium fracticaudum, Phialophora cf. hyalina, and Morchella septimelata.</title>
        <authorList>
            <person name="Wingfield B.D."/>
            <person name="Bills G.F."/>
            <person name="Dong Y."/>
            <person name="Huang W."/>
            <person name="Nel W.J."/>
            <person name="Swalarsk-Parry B.S."/>
            <person name="Vaghefi N."/>
            <person name="Wilken P.M."/>
            <person name="An Z."/>
            <person name="de Beer Z.W."/>
            <person name="De Vos L."/>
            <person name="Chen L."/>
            <person name="Duong T.A."/>
            <person name="Gao Y."/>
            <person name="Hammerbacher A."/>
            <person name="Kikkert J.R."/>
            <person name="Li Y."/>
            <person name="Li H."/>
            <person name="Li K."/>
            <person name="Li Q."/>
            <person name="Liu X."/>
            <person name="Ma X."/>
            <person name="Naidoo K."/>
            <person name="Pethybridge S.J."/>
            <person name="Sun J."/>
            <person name="Steenkamp E.T."/>
            <person name="van der Nest M.A."/>
            <person name="van Wyk S."/>
            <person name="Wingfield M.J."/>
            <person name="Xiong C."/>
            <person name="Yue Q."/>
            <person name="Zhang X."/>
        </authorList>
    </citation>
    <scope>NUCLEOTIDE SEQUENCE [LARGE SCALE GENOMIC DNA]</scope>
    <source>
        <strain evidence="1 2">BP5796</strain>
    </source>
</reference>
<evidence type="ECO:0000313" key="2">
    <source>
        <dbReference type="Proteomes" id="UP000256328"/>
    </source>
</evidence>